<organism evidence="1 2">
    <name type="scientific">Acrasis kona</name>
    <dbReference type="NCBI Taxonomy" id="1008807"/>
    <lineage>
        <taxon>Eukaryota</taxon>
        <taxon>Discoba</taxon>
        <taxon>Heterolobosea</taxon>
        <taxon>Tetramitia</taxon>
        <taxon>Eutetramitia</taxon>
        <taxon>Acrasidae</taxon>
        <taxon>Acrasis</taxon>
    </lineage>
</organism>
<evidence type="ECO:0000313" key="2">
    <source>
        <dbReference type="Proteomes" id="UP001431209"/>
    </source>
</evidence>
<protein>
    <submittedName>
        <fullName evidence="1">Myosin</fullName>
    </submittedName>
</protein>
<keyword evidence="2" id="KW-1185">Reference proteome</keyword>
<accession>A0AAW2Z0P4</accession>
<proteinExistence type="predicted"/>
<evidence type="ECO:0000313" key="1">
    <source>
        <dbReference type="EMBL" id="KAL0482964.1"/>
    </source>
</evidence>
<dbReference type="Proteomes" id="UP001431209">
    <property type="component" value="Unassembled WGS sequence"/>
</dbReference>
<sequence>MVIKSLWRKPHVPLSESESTAGASFPKSGEIDLLPKLRKEDVFSNSFSFTQNINIPVIKIPAKVSVAEKKAMNRFLTVSNIPEKELLNAISSLDHKTKSFEFTSKKPIENYSADLHITSPDQEDLSSPVELCDIKAVTSPEDVEVKINNVGYNNIENKNSKQDSTVYTYLPPSSFVGSKDFITSNDFYTNQLQHFSLLTRSAGEDHTIETKHIINVQCLIRASSILKRTQSLLSSIIHLQSFVRRKLIISHSINGKKHCVTLQSLIRTSQITTKHSPKSRATLLTSLIRSRITQNKHSLKLKKLTFNAEELEGLKICQALIRRKLQIKYFCECLLQVSLVECLVRGHQVRTPHWCMRGLLCELNRIKYLKHTVVTPRDVSGVVLCITNLFDNLFYETGSDVILFNLLRKSEIDEIKYLMDLYFENNIHQMVDNLNSNLSIFIEFLLDQHVMGMVLTNVLDSDHFHKNVFSIKKSMATLSVVKELNDFKFSLGYPPVTFQKTFFLLCRSVSQD</sequence>
<dbReference type="EMBL" id="JAOPGA020000917">
    <property type="protein sequence ID" value="KAL0482964.1"/>
    <property type="molecule type" value="Genomic_DNA"/>
</dbReference>
<name>A0AAW2Z0P4_9EUKA</name>
<comment type="caution">
    <text evidence="1">The sequence shown here is derived from an EMBL/GenBank/DDBJ whole genome shotgun (WGS) entry which is preliminary data.</text>
</comment>
<gene>
    <name evidence="1" type="ORF">AKO1_014096</name>
</gene>
<reference evidence="1 2" key="1">
    <citation type="submission" date="2024-03" db="EMBL/GenBank/DDBJ databases">
        <title>The Acrasis kona genome and developmental transcriptomes reveal deep origins of eukaryotic multicellular pathways.</title>
        <authorList>
            <person name="Sheikh S."/>
            <person name="Fu C.-J."/>
            <person name="Brown M.W."/>
            <person name="Baldauf S.L."/>
        </authorList>
    </citation>
    <scope>NUCLEOTIDE SEQUENCE [LARGE SCALE GENOMIC DNA]</scope>
    <source>
        <strain evidence="1 2">ATCC MYA-3509</strain>
    </source>
</reference>
<dbReference type="AlphaFoldDB" id="A0AAW2Z0P4"/>